<protein>
    <recommendedName>
        <fullName evidence="1">HDOD domain-containing protein</fullName>
    </recommendedName>
</protein>
<evidence type="ECO:0000259" key="1">
    <source>
        <dbReference type="PROSITE" id="PS51833"/>
    </source>
</evidence>
<evidence type="ECO:0000313" key="3">
    <source>
        <dbReference type="Proteomes" id="UP000318422"/>
    </source>
</evidence>
<evidence type="ECO:0000313" key="2">
    <source>
        <dbReference type="EMBL" id="GEC96382.1"/>
    </source>
</evidence>
<dbReference type="AlphaFoldDB" id="A0A4Y4CW83"/>
<comment type="caution">
    <text evidence="2">The sequence shown here is derived from an EMBL/GenBank/DDBJ whole genome shotgun (WGS) entry which is preliminary data.</text>
</comment>
<dbReference type="PANTHER" id="PTHR33525">
    <property type="match status" value="1"/>
</dbReference>
<name>A0A4Y4CW83_ZOORA</name>
<dbReference type="EMBL" id="BJNV01000042">
    <property type="protein sequence ID" value="GEC96382.1"/>
    <property type="molecule type" value="Genomic_DNA"/>
</dbReference>
<feature type="domain" description="HDOD" evidence="1">
    <location>
        <begin position="24"/>
        <end position="216"/>
    </location>
</feature>
<dbReference type="Proteomes" id="UP000318422">
    <property type="component" value="Unassembled WGS sequence"/>
</dbReference>
<dbReference type="Pfam" id="PF08668">
    <property type="entry name" value="HDOD"/>
    <property type="match status" value="1"/>
</dbReference>
<dbReference type="PANTHER" id="PTHR33525:SF6">
    <property type="entry name" value="HDOD DOMAIN-CONTAINING PROTEIN"/>
    <property type="match status" value="1"/>
</dbReference>
<dbReference type="SUPFAM" id="SSF109604">
    <property type="entry name" value="HD-domain/PDEase-like"/>
    <property type="match status" value="1"/>
</dbReference>
<gene>
    <name evidence="2" type="ORF">ZRA01_24550</name>
</gene>
<reference evidence="2 3" key="1">
    <citation type="submission" date="2019-06" db="EMBL/GenBank/DDBJ databases">
        <title>Whole genome shotgun sequence of Zoogloea ramigera NBRC 15342.</title>
        <authorList>
            <person name="Hosoyama A."/>
            <person name="Uohara A."/>
            <person name="Ohji S."/>
            <person name="Ichikawa N."/>
        </authorList>
    </citation>
    <scope>NUCLEOTIDE SEQUENCE [LARGE SCALE GENOMIC DNA]</scope>
    <source>
        <strain evidence="2 3">NBRC 15342</strain>
    </source>
</reference>
<dbReference type="Gene3D" id="1.10.3210.10">
    <property type="entry name" value="Hypothetical protein af1432"/>
    <property type="match status" value="1"/>
</dbReference>
<organism evidence="2 3">
    <name type="scientific">Zoogloea ramigera</name>
    <dbReference type="NCBI Taxonomy" id="350"/>
    <lineage>
        <taxon>Bacteria</taxon>
        <taxon>Pseudomonadati</taxon>
        <taxon>Pseudomonadota</taxon>
        <taxon>Betaproteobacteria</taxon>
        <taxon>Rhodocyclales</taxon>
        <taxon>Zoogloeaceae</taxon>
        <taxon>Zoogloea</taxon>
    </lineage>
</organism>
<proteinExistence type="predicted"/>
<sequence length="285" mass="30624">MNTDTLLQTPSQAELEGVLANIRIPACPATVNEVMFEAQREDPSIKVLTRILSSDVGMSAMAVKLANSPIFGSAAPVRSVQQAVSRLGISNILNVVISVALRNASGNPPTPLMEKFWSRASTLALATGVLARKHVGISPESAYTYALFHDAAIPVMLANFPDYAAVYAASQDRAAALITQEQQRFKCDHAVVGWLLARNWGLPPTIAAAIRYHHDPEVYILPEKELPAGALALIAVTLIAEHVISDFVDDADIVSERALDNAKIFLGTTDAEIDDFRETIIAALA</sequence>
<dbReference type="PROSITE" id="PS51833">
    <property type="entry name" value="HDOD"/>
    <property type="match status" value="1"/>
</dbReference>
<dbReference type="InterPro" id="IPR052340">
    <property type="entry name" value="RNase_Y/CdgJ"/>
</dbReference>
<dbReference type="InterPro" id="IPR013976">
    <property type="entry name" value="HDOD"/>
</dbReference>
<accession>A0A4Y4CW83</accession>
<keyword evidence="3" id="KW-1185">Reference proteome</keyword>
<dbReference type="RefSeq" id="WP_170182971.1">
    <property type="nucleotide sequence ID" value="NZ_BJNV01000042.1"/>
</dbReference>